<evidence type="ECO:0000313" key="1">
    <source>
        <dbReference type="EMBL" id="GGR92843.1"/>
    </source>
</evidence>
<dbReference type="Proteomes" id="UP000606194">
    <property type="component" value="Unassembled WGS sequence"/>
</dbReference>
<proteinExistence type="predicted"/>
<reference evidence="1" key="1">
    <citation type="journal article" date="2014" name="Int. J. Syst. Evol. Microbiol.">
        <title>Complete genome sequence of Corynebacterium casei LMG S-19264T (=DSM 44701T), isolated from a smear-ripened cheese.</title>
        <authorList>
            <consortium name="US DOE Joint Genome Institute (JGI-PGF)"/>
            <person name="Walter F."/>
            <person name="Albersmeier A."/>
            <person name="Kalinowski J."/>
            <person name="Ruckert C."/>
        </authorList>
    </citation>
    <scope>NUCLEOTIDE SEQUENCE</scope>
    <source>
        <strain evidence="1">JCM 4386</strain>
    </source>
</reference>
<accession>A0A918FXB6</accession>
<keyword evidence="2" id="KW-1185">Reference proteome</keyword>
<dbReference type="RefSeq" id="WP_229878140.1">
    <property type="nucleotide sequence ID" value="NZ_BMTL01000013.1"/>
</dbReference>
<dbReference type="EMBL" id="BMTL01000013">
    <property type="protein sequence ID" value="GGR92843.1"/>
    <property type="molecule type" value="Genomic_DNA"/>
</dbReference>
<sequence length="191" mass="20484">MGRRIDGHGIDGIDGDSGERALPSEGLVHDRHWATELRSAIACAGSFLGLLLLVDAAAGTSSPARVALWSGLALLLFLVLVPPRVTAGEGWLGVRGPWRTRLVRTDRLVSVPTKGSAGQRLVLRDALGGRVEFDPRILTANPLLWHRLDTDVRISASRGSLRQGWAALGGLSERVDRETALAIFKVSGLEE</sequence>
<reference evidence="1" key="2">
    <citation type="submission" date="2020-09" db="EMBL/GenBank/DDBJ databases">
        <authorList>
            <person name="Sun Q."/>
            <person name="Ohkuma M."/>
        </authorList>
    </citation>
    <scope>NUCLEOTIDE SEQUENCE</scope>
    <source>
        <strain evidence="1">JCM 4386</strain>
    </source>
</reference>
<evidence type="ECO:0000313" key="2">
    <source>
        <dbReference type="Proteomes" id="UP000606194"/>
    </source>
</evidence>
<dbReference type="AlphaFoldDB" id="A0A918FXB6"/>
<organism evidence="1 2">
    <name type="scientific">Streptomyces humidus</name>
    <dbReference type="NCBI Taxonomy" id="52259"/>
    <lineage>
        <taxon>Bacteria</taxon>
        <taxon>Bacillati</taxon>
        <taxon>Actinomycetota</taxon>
        <taxon>Actinomycetes</taxon>
        <taxon>Kitasatosporales</taxon>
        <taxon>Streptomycetaceae</taxon>
        <taxon>Streptomyces</taxon>
    </lineage>
</organism>
<gene>
    <name evidence="1" type="ORF">GCM10010269_34830</name>
</gene>
<name>A0A918FXB6_9ACTN</name>
<comment type="caution">
    <text evidence="1">The sequence shown here is derived from an EMBL/GenBank/DDBJ whole genome shotgun (WGS) entry which is preliminary data.</text>
</comment>
<protein>
    <submittedName>
        <fullName evidence="1">Uncharacterized protein</fullName>
    </submittedName>
</protein>